<accession>A0A087CCQ6</accession>
<dbReference type="SMART" id="SM00344">
    <property type="entry name" value="HTH_ASNC"/>
    <property type="match status" value="1"/>
</dbReference>
<evidence type="ECO:0000313" key="6">
    <source>
        <dbReference type="EMBL" id="KFI81056.1"/>
    </source>
</evidence>
<organism evidence="6 7">
    <name type="scientific">Bifidobacterium psychraerophilum</name>
    <dbReference type="NCBI Taxonomy" id="218140"/>
    <lineage>
        <taxon>Bacteria</taxon>
        <taxon>Bacillati</taxon>
        <taxon>Actinomycetota</taxon>
        <taxon>Actinomycetes</taxon>
        <taxon>Bifidobacteriales</taxon>
        <taxon>Bifidobacteriaceae</taxon>
        <taxon>Bifidobacterium</taxon>
    </lineage>
</organism>
<dbReference type="PANTHER" id="PTHR30154:SF0">
    <property type="entry name" value="LEUCINE-RESPONSIVE REGULATORY PROTEIN"/>
    <property type="match status" value="1"/>
</dbReference>
<evidence type="ECO:0000256" key="1">
    <source>
        <dbReference type="ARBA" id="ARBA00023015"/>
    </source>
</evidence>
<keyword evidence="3" id="KW-0010">Activator</keyword>
<sequence>MGNEHNVDGIDRAIIDVLVRDARVSNVDLAARVGLTPAPCLRRVRRLEAEGVITGYRARIDPVAAGRSFCVYMQVEIIGTSQRIVEQFEAAVASYDEVTEVRRLYGPVDYLIRVEVADGGAYERFQSERMYPLPAVRRIESYPTMRLIKSSAYDAATATFE</sequence>
<dbReference type="Proteomes" id="UP000029050">
    <property type="component" value="Unassembled WGS sequence"/>
</dbReference>
<evidence type="ECO:0000259" key="5">
    <source>
        <dbReference type="PROSITE" id="PS50956"/>
    </source>
</evidence>
<dbReference type="InterPro" id="IPR019888">
    <property type="entry name" value="Tscrpt_reg_AsnC-like"/>
</dbReference>
<dbReference type="AlphaFoldDB" id="A0A087CCQ6"/>
<name>A0A087CCQ6_9BIFI</name>
<dbReference type="eggNOG" id="COG1522">
    <property type="taxonomic scope" value="Bacteria"/>
</dbReference>
<dbReference type="SUPFAM" id="SSF46785">
    <property type="entry name" value="Winged helix' DNA-binding domain"/>
    <property type="match status" value="1"/>
</dbReference>
<dbReference type="Pfam" id="PF13412">
    <property type="entry name" value="HTH_24"/>
    <property type="match status" value="1"/>
</dbReference>
<dbReference type="Gene3D" id="1.10.10.10">
    <property type="entry name" value="Winged helix-like DNA-binding domain superfamily/Winged helix DNA-binding domain"/>
    <property type="match status" value="1"/>
</dbReference>
<dbReference type="PRINTS" id="PR00033">
    <property type="entry name" value="HTHASNC"/>
</dbReference>
<keyword evidence="1" id="KW-0805">Transcription regulation</keyword>
<dbReference type="InterPro" id="IPR000485">
    <property type="entry name" value="AsnC-type_HTH_dom"/>
</dbReference>
<dbReference type="GO" id="GO:0043200">
    <property type="term" value="P:response to amino acid"/>
    <property type="evidence" value="ECO:0007669"/>
    <property type="project" value="TreeGrafter"/>
</dbReference>
<dbReference type="InterPro" id="IPR019887">
    <property type="entry name" value="Tscrpt_reg_AsnC/Lrp_C"/>
</dbReference>
<gene>
    <name evidence="6" type="ORF">BPSY_1462</name>
</gene>
<evidence type="ECO:0000313" key="7">
    <source>
        <dbReference type="Proteomes" id="UP000029050"/>
    </source>
</evidence>
<dbReference type="InterPro" id="IPR036390">
    <property type="entry name" value="WH_DNA-bd_sf"/>
</dbReference>
<dbReference type="SUPFAM" id="SSF54909">
    <property type="entry name" value="Dimeric alpha+beta barrel"/>
    <property type="match status" value="1"/>
</dbReference>
<evidence type="ECO:0000256" key="4">
    <source>
        <dbReference type="ARBA" id="ARBA00023163"/>
    </source>
</evidence>
<evidence type="ECO:0000256" key="3">
    <source>
        <dbReference type="ARBA" id="ARBA00023159"/>
    </source>
</evidence>
<proteinExistence type="predicted"/>
<dbReference type="CDD" id="cd00090">
    <property type="entry name" value="HTH_ARSR"/>
    <property type="match status" value="1"/>
</dbReference>
<keyword evidence="7" id="KW-1185">Reference proteome</keyword>
<dbReference type="InterPro" id="IPR019885">
    <property type="entry name" value="Tscrpt_reg_HTH_AsnC-type_CS"/>
</dbReference>
<dbReference type="InterPro" id="IPR011991">
    <property type="entry name" value="ArsR-like_HTH"/>
</dbReference>
<dbReference type="RefSeq" id="WP_033497549.1">
    <property type="nucleotide sequence ID" value="NZ_JGZI01000010.1"/>
</dbReference>
<dbReference type="PROSITE" id="PS50956">
    <property type="entry name" value="HTH_ASNC_2"/>
    <property type="match status" value="1"/>
</dbReference>
<dbReference type="Gene3D" id="3.30.70.920">
    <property type="match status" value="1"/>
</dbReference>
<dbReference type="STRING" id="218140.BPSY_1462"/>
<keyword evidence="2" id="KW-0238">DNA-binding</keyword>
<dbReference type="InterPro" id="IPR011008">
    <property type="entry name" value="Dimeric_a/b-barrel"/>
</dbReference>
<dbReference type="InterPro" id="IPR036388">
    <property type="entry name" value="WH-like_DNA-bd_sf"/>
</dbReference>
<dbReference type="EMBL" id="JGZI01000010">
    <property type="protein sequence ID" value="KFI81056.1"/>
    <property type="molecule type" value="Genomic_DNA"/>
</dbReference>
<dbReference type="OrthoDB" id="166264at2"/>
<comment type="caution">
    <text evidence="6">The sequence shown here is derived from an EMBL/GenBank/DDBJ whole genome shotgun (WGS) entry which is preliminary data.</text>
</comment>
<dbReference type="GO" id="GO:0043565">
    <property type="term" value="F:sequence-specific DNA binding"/>
    <property type="evidence" value="ECO:0007669"/>
    <property type="project" value="InterPro"/>
</dbReference>
<keyword evidence="4" id="KW-0804">Transcription</keyword>
<feature type="domain" description="HTH asnC-type" evidence="5">
    <location>
        <begin position="7"/>
        <end position="68"/>
    </location>
</feature>
<dbReference type="PANTHER" id="PTHR30154">
    <property type="entry name" value="LEUCINE-RESPONSIVE REGULATORY PROTEIN"/>
    <property type="match status" value="1"/>
</dbReference>
<dbReference type="Pfam" id="PF01037">
    <property type="entry name" value="AsnC_trans_reg"/>
    <property type="match status" value="1"/>
</dbReference>
<evidence type="ECO:0000256" key="2">
    <source>
        <dbReference type="ARBA" id="ARBA00023125"/>
    </source>
</evidence>
<dbReference type="PROSITE" id="PS00519">
    <property type="entry name" value="HTH_ASNC_1"/>
    <property type="match status" value="1"/>
</dbReference>
<dbReference type="GO" id="GO:0005829">
    <property type="term" value="C:cytosol"/>
    <property type="evidence" value="ECO:0007669"/>
    <property type="project" value="TreeGrafter"/>
</dbReference>
<protein>
    <submittedName>
        <fullName evidence="6">AsnC family transcriptional regulator</fullName>
    </submittedName>
</protein>
<reference evidence="6 7" key="1">
    <citation type="submission" date="2014-03" db="EMBL/GenBank/DDBJ databases">
        <title>Genomics of Bifidobacteria.</title>
        <authorList>
            <person name="Ventura M."/>
            <person name="Milani C."/>
            <person name="Lugli G.A."/>
        </authorList>
    </citation>
    <scope>NUCLEOTIDE SEQUENCE [LARGE SCALE GENOMIC DNA]</scope>
    <source>
        <strain evidence="6 7">LMG 21775</strain>
    </source>
</reference>